<protein>
    <submittedName>
        <fullName evidence="1">Uncharacterized protein</fullName>
    </submittedName>
</protein>
<organism evidence="1 2">
    <name type="scientific">Carbonactinospora thermoautotrophica</name>
    <dbReference type="NCBI Taxonomy" id="1469144"/>
    <lineage>
        <taxon>Bacteria</taxon>
        <taxon>Bacillati</taxon>
        <taxon>Actinomycetota</taxon>
        <taxon>Actinomycetes</taxon>
        <taxon>Kitasatosporales</taxon>
        <taxon>Carbonactinosporaceae</taxon>
        <taxon>Carbonactinospora</taxon>
    </lineage>
</organism>
<gene>
    <name evidence="1" type="ORF">LI90_2443</name>
</gene>
<evidence type="ECO:0000313" key="1">
    <source>
        <dbReference type="EMBL" id="KWX01415.1"/>
    </source>
</evidence>
<dbReference type="AlphaFoldDB" id="A0A132MU42"/>
<sequence length="37" mass="4086">MPPIGSLSWSRRCHPRPCAHGRGAPARTTPRCDPQEC</sequence>
<dbReference type="STRING" id="1469144.LI90_2443"/>
<reference evidence="2" key="1">
    <citation type="submission" date="2015-04" db="EMBL/GenBank/DDBJ databases">
        <title>Physiological reanalysis, assessment of diazotrophy, and genome sequences of multiple isolates of Streptomyces thermoautotrophicus.</title>
        <authorList>
            <person name="MacKellar D.C."/>
            <person name="Lieber L."/>
            <person name="Norman J."/>
            <person name="Bolger A."/>
            <person name="Tobin C."/>
            <person name="Murray J.W."/>
            <person name="Chang R."/>
            <person name="Ford T."/>
            <person name="Nguyen P.Q."/>
            <person name="Woodward J."/>
            <person name="Permingeat H."/>
            <person name="Joshi N.S."/>
            <person name="Silver P.A."/>
            <person name="Usadel B."/>
            <person name="Rutherford A.W."/>
            <person name="Friesen M."/>
            <person name="Prell J."/>
        </authorList>
    </citation>
    <scope>NUCLEOTIDE SEQUENCE [LARGE SCALE GENOMIC DNA]</scope>
    <source>
        <strain evidence="2">H1</strain>
    </source>
</reference>
<keyword evidence="2" id="KW-1185">Reference proteome</keyword>
<evidence type="ECO:0000313" key="2">
    <source>
        <dbReference type="Proteomes" id="UP000070188"/>
    </source>
</evidence>
<proteinExistence type="predicted"/>
<accession>A0A132MU42</accession>
<comment type="caution">
    <text evidence="1">The sequence shown here is derived from an EMBL/GenBank/DDBJ whole genome shotgun (WGS) entry which is preliminary data.</text>
</comment>
<dbReference type="EMBL" id="LAXD01000001">
    <property type="protein sequence ID" value="KWX01415.1"/>
    <property type="molecule type" value="Genomic_DNA"/>
</dbReference>
<dbReference type="PATRIC" id="fig|1469144.10.peg.2649"/>
<dbReference type="Proteomes" id="UP000070188">
    <property type="component" value="Unassembled WGS sequence"/>
</dbReference>
<name>A0A132MU42_9ACTN</name>